<dbReference type="EMBL" id="JAAAJA010000228">
    <property type="protein sequence ID" value="KAG0258204.1"/>
    <property type="molecule type" value="Genomic_DNA"/>
</dbReference>
<keyword evidence="1" id="KW-0732">Signal</keyword>
<gene>
    <name evidence="2" type="ORF">BG011_003437</name>
</gene>
<evidence type="ECO:0000256" key="1">
    <source>
        <dbReference type="SAM" id="SignalP"/>
    </source>
</evidence>
<keyword evidence="3" id="KW-1185">Reference proteome</keyword>
<sequence length="240" mass="25996">MKSILATATVLLSGFALLTEAHISFRYPCPRRGAYFDCPQPGPGEWELVDYNIRSPLGTHGGITNPMCKWPSSFAGDRPVYQAGETVDAKMDIGAYHKGGSCQWALSYNNGSTWVVFQDKFRTCMSDASNGIIYTLPFTIPADAPSGKAVLNLIWNNNEGNREMYSSCADVVIQGTNGGSLSGVEPLLANYGPSSPLIPEISAAGGNWGEAFFKARKPITVSVPKQSQSKRHLTRRLNKA</sequence>
<evidence type="ECO:0008006" key="4">
    <source>
        <dbReference type="Google" id="ProtNLM"/>
    </source>
</evidence>
<dbReference type="AlphaFoldDB" id="A0A9P6Q2Q3"/>
<dbReference type="Gene3D" id="2.70.50.70">
    <property type="match status" value="1"/>
</dbReference>
<proteinExistence type="predicted"/>
<comment type="caution">
    <text evidence="2">The sequence shown here is derived from an EMBL/GenBank/DDBJ whole genome shotgun (WGS) entry which is preliminary data.</text>
</comment>
<accession>A0A9P6Q2Q3</accession>
<dbReference type="OrthoDB" id="2342176at2759"/>
<feature type="signal peptide" evidence="1">
    <location>
        <begin position="1"/>
        <end position="21"/>
    </location>
</feature>
<name>A0A9P6Q2Q3_9FUNG</name>
<dbReference type="PANTHER" id="PTHR36182:SF1">
    <property type="entry name" value="PROTEIN, PUTATIVE (AFU_ORTHOLOGUE AFUA_6G10930)-RELATED"/>
    <property type="match status" value="1"/>
</dbReference>
<organism evidence="2 3">
    <name type="scientific">Mortierella polycephala</name>
    <dbReference type="NCBI Taxonomy" id="41804"/>
    <lineage>
        <taxon>Eukaryota</taxon>
        <taxon>Fungi</taxon>
        <taxon>Fungi incertae sedis</taxon>
        <taxon>Mucoromycota</taxon>
        <taxon>Mortierellomycotina</taxon>
        <taxon>Mortierellomycetes</taxon>
        <taxon>Mortierellales</taxon>
        <taxon>Mortierellaceae</taxon>
        <taxon>Mortierella</taxon>
    </lineage>
</organism>
<dbReference type="Proteomes" id="UP000726737">
    <property type="component" value="Unassembled WGS sequence"/>
</dbReference>
<evidence type="ECO:0000313" key="3">
    <source>
        <dbReference type="Proteomes" id="UP000726737"/>
    </source>
</evidence>
<protein>
    <recommendedName>
        <fullName evidence="4">Lytic polysaccharide monooxygenase</fullName>
    </recommendedName>
</protein>
<reference evidence="2" key="1">
    <citation type="journal article" date="2020" name="Fungal Divers.">
        <title>Resolving the Mortierellaceae phylogeny through synthesis of multi-gene phylogenetics and phylogenomics.</title>
        <authorList>
            <person name="Vandepol N."/>
            <person name="Liber J."/>
            <person name="Desiro A."/>
            <person name="Na H."/>
            <person name="Kennedy M."/>
            <person name="Barry K."/>
            <person name="Grigoriev I.V."/>
            <person name="Miller A.N."/>
            <person name="O'Donnell K."/>
            <person name="Stajich J.E."/>
            <person name="Bonito G."/>
        </authorList>
    </citation>
    <scope>NUCLEOTIDE SEQUENCE</scope>
    <source>
        <strain evidence="2">KOD948</strain>
    </source>
</reference>
<evidence type="ECO:0000313" key="2">
    <source>
        <dbReference type="EMBL" id="KAG0258204.1"/>
    </source>
</evidence>
<dbReference type="PANTHER" id="PTHR36182">
    <property type="entry name" value="PROTEIN, PUTATIVE (AFU_ORTHOLOGUE AFUA_6G10930)-RELATED"/>
    <property type="match status" value="1"/>
</dbReference>
<feature type="chain" id="PRO_5040225403" description="Lytic polysaccharide monooxygenase" evidence="1">
    <location>
        <begin position="22"/>
        <end position="240"/>
    </location>
</feature>